<reference evidence="1" key="1">
    <citation type="journal article" date="2014" name="PLoS ONE">
        <title>Conserved gene order and expanded inverted repeats characterize plastid genomes of Thalassiosirales.</title>
        <authorList>
            <person name="Sabir J.S."/>
            <person name="Yu M."/>
            <person name="Ashworth M.P."/>
            <person name="Baeshen N.A."/>
            <person name="Baeshen M.N."/>
            <person name="Bahieldin A."/>
            <person name="Theriot E.C."/>
            <person name="Jansen R.K."/>
        </authorList>
    </citation>
    <scope>NUCLEOTIDE SEQUENCE</scope>
</reference>
<dbReference type="InterPro" id="IPR003749">
    <property type="entry name" value="ThiS/MoaD-like"/>
</dbReference>
<dbReference type="AlphaFoldDB" id="A0A089VGU4"/>
<dbReference type="PANTHER" id="PTHR34472:SF1">
    <property type="entry name" value="SULFUR CARRIER PROTEIN THIS"/>
    <property type="match status" value="1"/>
</dbReference>
<keyword evidence="1" id="KW-0934">Plastid</keyword>
<dbReference type="NCBIfam" id="TIGR01683">
    <property type="entry name" value="thiS"/>
    <property type="match status" value="1"/>
</dbReference>
<organism evidence="1">
    <name type="scientific">Cyclotella sp. L04_2</name>
    <dbReference type="NCBI Taxonomy" id="1549163"/>
    <lineage>
        <taxon>Eukaryota</taxon>
        <taxon>Sar</taxon>
        <taxon>Stramenopiles</taxon>
        <taxon>Ochrophyta</taxon>
        <taxon>Bacillariophyta</taxon>
        <taxon>Coscinodiscophyceae</taxon>
        <taxon>Thalassiosirophycidae</taxon>
        <taxon>Stephanodiscales</taxon>
        <taxon>Stephanodiscaceae</taxon>
        <taxon>Cyclotella</taxon>
    </lineage>
</organism>
<dbReference type="Pfam" id="PF02597">
    <property type="entry name" value="ThiS"/>
    <property type="match status" value="1"/>
</dbReference>
<reference evidence="1" key="2">
    <citation type="submission" date="2014-06" db="EMBL/GenBank/DDBJ databases">
        <authorList>
            <person name="Sabir J.S.M."/>
            <person name="Yu M."/>
            <person name="Ashworth M.P."/>
            <person name="Baeshen N.A."/>
            <person name="Baeshen M.N."/>
            <person name="Bahieldin A."/>
            <person name="Theriot E.C."/>
            <person name="Jansen R.K."/>
        </authorList>
    </citation>
    <scope>NUCLEOTIDE SEQUENCE</scope>
</reference>
<dbReference type="CDD" id="cd00565">
    <property type="entry name" value="Ubl_ThiS"/>
    <property type="match status" value="1"/>
</dbReference>
<gene>
    <name evidence="1" type="primary">thiS</name>
</gene>
<dbReference type="EMBL" id="KJ958480">
    <property type="protein sequence ID" value="AIR75481.1"/>
    <property type="molecule type" value="Genomic_DNA"/>
</dbReference>
<proteinExistence type="predicted"/>
<name>A0A089VGU4_9STRA</name>
<keyword evidence="1" id="KW-0150">Chloroplast</keyword>
<sequence length="70" mass="8259">MKKTKTFFLNGEEYITDQNINLFDVINYFNYNQSLLVLEYNKFICPKKKWSTIFLKNNDKIEIVTIVGGG</sequence>
<dbReference type="PANTHER" id="PTHR34472">
    <property type="entry name" value="SULFUR CARRIER PROTEIN THIS"/>
    <property type="match status" value="1"/>
</dbReference>
<accession>A0A089VGU4</accession>
<dbReference type="SUPFAM" id="SSF54285">
    <property type="entry name" value="MoaD/ThiS"/>
    <property type="match status" value="1"/>
</dbReference>
<dbReference type="InterPro" id="IPR016155">
    <property type="entry name" value="Mopterin_synth/thiamin_S_b"/>
</dbReference>
<evidence type="ECO:0000313" key="1">
    <source>
        <dbReference type="EMBL" id="AIR75481.1"/>
    </source>
</evidence>
<dbReference type="InterPro" id="IPR012675">
    <property type="entry name" value="Beta-grasp_dom_sf"/>
</dbReference>
<geneLocation type="chloroplast" evidence="1"/>
<dbReference type="InterPro" id="IPR010035">
    <property type="entry name" value="Thi_S"/>
</dbReference>
<dbReference type="Gene3D" id="3.10.20.30">
    <property type="match status" value="1"/>
</dbReference>
<protein>
    <submittedName>
        <fullName evidence="1">Thiamine biosynthesis protein S</fullName>
    </submittedName>
</protein>